<proteinExistence type="predicted"/>
<name>A0AAU8CMS5_9HYPH</name>
<feature type="transmembrane region" description="Helical" evidence="1">
    <location>
        <begin position="6"/>
        <end position="25"/>
    </location>
</feature>
<keyword evidence="1" id="KW-1133">Transmembrane helix</keyword>
<keyword evidence="1" id="KW-0812">Transmembrane</keyword>
<evidence type="ECO:0000256" key="1">
    <source>
        <dbReference type="SAM" id="Phobius"/>
    </source>
</evidence>
<feature type="transmembrane region" description="Helical" evidence="1">
    <location>
        <begin position="37"/>
        <end position="56"/>
    </location>
</feature>
<sequence>MDLDFARFALGMVIGITVGALLGYVGGDWIFDDGSVGLGFGVVIGAGVGALIGVIASS</sequence>
<accession>A0AAU8CMS5</accession>
<dbReference type="AlphaFoldDB" id="A0AAU8CMS5"/>
<gene>
    <name evidence="2" type="ORF">ABVK50_21900</name>
</gene>
<keyword evidence="1" id="KW-0472">Membrane</keyword>
<protein>
    <recommendedName>
        <fullName evidence="3">GlsB/YeaQ/YmgE family stress response membrane protein</fullName>
    </recommendedName>
</protein>
<evidence type="ECO:0008006" key="3">
    <source>
        <dbReference type="Google" id="ProtNLM"/>
    </source>
</evidence>
<dbReference type="RefSeq" id="WP_353644572.1">
    <property type="nucleotide sequence ID" value="NZ_CP159253.1"/>
</dbReference>
<reference evidence="2" key="1">
    <citation type="submission" date="2024-06" db="EMBL/GenBank/DDBJ databases">
        <title>Mesorhizobium karijinii sp. nov., a symbiont of the iconic Swainsona formosa from arid Australia.</title>
        <authorList>
            <person name="Hill Y.J."/>
            <person name="Watkin E.L.J."/>
            <person name="O'Hara G.W."/>
            <person name="Terpolilli J."/>
            <person name="Tye M.L."/>
            <person name="Kohlmeier M.G."/>
        </authorList>
    </citation>
    <scope>NUCLEOTIDE SEQUENCE</scope>
    <source>
        <strain evidence="2">WSM2240</strain>
    </source>
</reference>
<evidence type="ECO:0000313" key="2">
    <source>
        <dbReference type="EMBL" id="XCG47887.1"/>
    </source>
</evidence>
<organism evidence="2">
    <name type="scientific">Mesorhizobium sp. WSM2240</name>
    <dbReference type="NCBI Taxonomy" id="3228851"/>
    <lineage>
        <taxon>Bacteria</taxon>
        <taxon>Pseudomonadati</taxon>
        <taxon>Pseudomonadota</taxon>
        <taxon>Alphaproteobacteria</taxon>
        <taxon>Hyphomicrobiales</taxon>
        <taxon>Phyllobacteriaceae</taxon>
        <taxon>Mesorhizobium</taxon>
    </lineage>
</organism>
<dbReference type="EMBL" id="CP159253">
    <property type="protein sequence ID" value="XCG47887.1"/>
    <property type="molecule type" value="Genomic_DNA"/>
</dbReference>